<dbReference type="GO" id="GO:0006487">
    <property type="term" value="P:protein N-linked glycosylation"/>
    <property type="evidence" value="ECO:0007669"/>
    <property type="project" value="TreeGrafter"/>
</dbReference>
<dbReference type="GO" id="GO:0006047">
    <property type="term" value="P:UDP-N-acetylglucosamine metabolic process"/>
    <property type="evidence" value="ECO:0007669"/>
    <property type="project" value="TreeGrafter"/>
</dbReference>
<evidence type="ECO:0000256" key="2">
    <source>
        <dbReference type="ARBA" id="ARBA00012916"/>
    </source>
</evidence>
<dbReference type="Gene3D" id="3.40.50.10490">
    <property type="entry name" value="Glucose-6-phosphate isomerase like protein, domain 1"/>
    <property type="match status" value="1"/>
</dbReference>
<accession>A0A8J3V2W9</accession>
<evidence type="ECO:0000256" key="4">
    <source>
        <dbReference type="ARBA" id="ARBA00022737"/>
    </source>
</evidence>
<proteinExistence type="predicted"/>
<organism evidence="6 7">
    <name type="scientific">Planotetraspora thailandica</name>
    <dbReference type="NCBI Taxonomy" id="487172"/>
    <lineage>
        <taxon>Bacteria</taxon>
        <taxon>Bacillati</taxon>
        <taxon>Actinomycetota</taxon>
        <taxon>Actinomycetes</taxon>
        <taxon>Streptosporangiales</taxon>
        <taxon>Streptosporangiaceae</taxon>
        <taxon>Planotetraspora</taxon>
    </lineage>
</organism>
<gene>
    <name evidence="6" type="ORF">Pth03_35690</name>
</gene>
<feature type="domain" description="SIS" evidence="5">
    <location>
        <begin position="20"/>
        <end position="165"/>
    </location>
</feature>
<evidence type="ECO:0000313" key="6">
    <source>
        <dbReference type="EMBL" id="GII55180.1"/>
    </source>
</evidence>
<dbReference type="Proteomes" id="UP000605992">
    <property type="component" value="Unassembled WGS sequence"/>
</dbReference>
<name>A0A8J3V2W9_9ACTN</name>
<dbReference type="InterPro" id="IPR035466">
    <property type="entry name" value="GlmS/AgaS_SIS"/>
</dbReference>
<dbReference type="AlphaFoldDB" id="A0A8J3V2W9"/>
<dbReference type="InterPro" id="IPR046348">
    <property type="entry name" value="SIS_dom_sf"/>
</dbReference>
<dbReference type="PROSITE" id="PS51464">
    <property type="entry name" value="SIS"/>
    <property type="match status" value="1"/>
</dbReference>
<dbReference type="PANTHER" id="PTHR10937">
    <property type="entry name" value="GLUCOSAMINE--FRUCTOSE-6-PHOSPHATE AMINOTRANSFERASE, ISOMERIZING"/>
    <property type="match status" value="1"/>
</dbReference>
<sequence>MDAERFTADLEAKPEALGALADLLDKGDPFDGLPGRVDRIVFLGMGSSRYAAGVAAQRLRAAGVDAVAEHASAASGTRPGPGTVAVAISATGGSRETLDAVARHTGRSFVVAMTNTPGSAVTREADLTVPMVAGEEAGGVACRTFQHTLALLLALGARAESGEGAGGLNRISRLVRRAAEATADLLDRRGEWLDGAAALLDGPHGVYTIAPAERLSSAEQSALMFREGPRRQADACETGDWAHVDVYLTKTYDYRAILFPGSRYDEQAMDWIRQRGSTVLTVGGDVDGQAGSVRYRHDDDPDVALLTETLVAELVAAAYWRRVS</sequence>
<evidence type="ECO:0000256" key="1">
    <source>
        <dbReference type="ARBA" id="ARBA00001031"/>
    </source>
</evidence>
<dbReference type="GO" id="GO:0004360">
    <property type="term" value="F:glutamine-fructose-6-phosphate transaminase (isomerizing) activity"/>
    <property type="evidence" value="ECO:0007669"/>
    <property type="project" value="UniProtKB-EC"/>
</dbReference>
<keyword evidence="4" id="KW-0677">Repeat</keyword>
<evidence type="ECO:0000256" key="3">
    <source>
        <dbReference type="ARBA" id="ARBA00016090"/>
    </source>
</evidence>
<reference evidence="6" key="1">
    <citation type="submission" date="2021-01" db="EMBL/GenBank/DDBJ databases">
        <title>Whole genome shotgun sequence of Planotetraspora thailandica NBRC 104271.</title>
        <authorList>
            <person name="Komaki H."/>
            <person name="Tamura T."/>
        </authorList>
    </citation>
    <scope>NUCLEOTIDE SEQUENCE</scope>
    <source>
        <strain evidence="6">NBRC 104271</strain>
    </source>
</reference>
<dbReference type="RefSeq" id="WP_203945386.1">
    <property type="nucleotide sequence ID" value="NZ_BOOR01000024.1"/>
</dbReference>
<dbReference type="EC" id="2.6.1.16" evidence="2"/>
<dbReference type="GO" id="GO:0006002">
    <property type="term" value="P:fructose 6-phosphate metabolic process"/>
    <property type="evidence" value="ECO:0007669"/>
    <property type="project" value="TreeGrafter"/>
</dbReference>
<keyword evidence="7" id="KW-1185">Reference proteome</keyword>
<protein>
    <recommendedName>
        <fullName evidence="3">Glutamine--fructose-6-phosphate aminotransferase [isomerizing]</fullName>
        <ecNumber evidence="2">2.6.1.16</ecNumber>
    </recommendedName>
</protein>
<dbReference type="Pfam" id="PF01380">
    <property type="entry name" value="SIS"/>
    <property type="match status" value="1"/>
</dbReference>
<comment type="caution">
    <text evidence="6">The sequence shown here is derived from an EMBL/GenBank/DDBJ whole genome shotgun (WGS) entry which is preliminary data.</text>
</comment>
<dbReference type="GO" id="GO:0097367">
    <property type="term" value="F:carbohydrate derivative binding"/>
    <property type="evidence" value="ECO:0007669"/>
    <property type="project" value="InterPro"/>
</dbReference>
<dbReference type="EMBL" id="BOOR01000024">
    <property type="protein sequence ID" value="GII55180.1"/>
    <property type="molecule type" value="Genomic_DNA"/>
</dbReference>
<dbReference type="InterPro" id="IPR001347">
    <property type="entry name" value="SIS_dom"/>
</dbReference>
<dbReference type="SUPFAM" id="SSF53697">
    <property type="entry name" value="SIS domain"/>
    <property type="match status" value="1"/>
</dbReference>
<evidence type="ECO:0000259" key="5">
    <source>
        <dbReference type="PROSITE" id="PS51464"/>
    </source>
</evidence>
<dbReference type="CDD" id="cd05008">
    <property type="entry name" value="SIS_GlmS_GlmD_1"/>
    <property type="match status" value="1"/>
</dbReference>
<dbReference type="PANTHER" id="PTHR10937:SF0">
    <property type="entry name" value="GLUTAMINE--FRUCTOSE-6-PHOSPHATE TRANSAMINASE (ISOMERIZING)"/>
    <property type="match status" value="1"/>
</dbReference>
<evidence type="ECO:0000313" key="7">
    <source>
        <dbReference type="Proteomes" id="UP000605992"/>
    </source>
</evidence>
<comment type="catalytic activity">
    <reaction evidence="1">
        <text>D-fructose 6-phosphate + L-glutamine = D-glucosamine 6-phosphate + L-glutamate</text>
        <dbReference type="Rhea" id="RHEA:13237"/>
        <dbReference type="ChEBI" id="CHEBI:29985"/>
        <dbReference type="ChEBI" id="CHEBI:58359"/>
        <dbReference type="ChEBI" id="CHEBI:58725"/>
        <dbReference type="ChEBI" id="CHEBI:61527"/>
        <dbReference type="EC" id="2.6.1.16"/>
    </reaction>
</comment>